<dbReference type="EC" id="1.1.1.267" evidence="9"/>
<dbReference type="InterPro" id="IPR036291">
    <property type="entry name" value="NAD(P)-bd_dom_sf"/>
</dbReference>
<dbReference type="InterPro" id="IPR013644">
    <property type="entry name" value="DXP_reductoisomerase_C"/>
</dbReference>
<dbReference type="Pfam" id="PF13288">
    <property type="entry name" value="DXPR_C"/>
    <property type="match status" value="1"/>
</dbReference>
<comment type="caution">
    <text evidence="9">Lacks conserved residue(s) required for the propagation of feature annotation.</text>
</comment>
<comment type="caution">
    <text evidence="13">The sequence shown here is derived from an EMBL/GenBank/DDBJ whole genome shotgun (WGS) entry which is preliminary data.</text>
</comment>
<evidence type="ECO:0000259" key="12">
    <source>
        <dbReference type="Pfam" id="PF13288"/>
    </source>
</evidence>
<dbReference type="EMBL" id="JBHPBY010000089">
    <property type="protein sequence ID" value="MFC1850286.1"/>
    <property type="molecule type" value="Genomic_DNA"/>
</dbReference>
<feature type="binding site" evidence="9">
    <location>
        <position position="174"/>
    </location>
    <ligand>
        <name>1-deoxy-D-xylulose 5-phosphate</name>
        <dbReference type="ChEBI" id="CHEBI:57792"/>
    </ligand>
</feature>
<organism evidence="13 14">
    <name type="scientific">candidate division CSSED10-310 bacterium</name>
    <dbReference type="NCBI Taxonomy" id="2855610"/>
    <lineage>
        <taxon>Bacteria</taxon>
        <taxon>Bacteria division CSSED10-310</taxon>
    </lineage>
</organism>
<evidence type="ECO:0000259" key="10">
    <source>
        <dbReference type="Pfam" id="PF02670"/>
    </source>
</evidence>
<feature type="binding site" evidence="9">
    <location>
        <position position="13"/>
    </location>
    <ligand>
        <name>NADPH</name>
        <dbReference type="ChEBI" id="CHEBI:57783"/>
    </ligand>
</feature>
<feature type="binding site" evidence="9">
    <location>
        <position position="203"/>
    </location>
    <ligand>
        <name>NADPH</name>
        <dbReference type="ChEBI" id="CHEBI:57783"/>
    </ligand>
</feature>
<dbReference type="PANTHER" id="PTHR30525:SF0">
    <property type="entry name" value="1-DEOXY-D-XYLULOSE 5-PHOSPHATE REDUCTOISOMERASE, CHLOROPLASTIC"/>
    <property type="match status" value="1"/>
</dbReference>
<dbReference type="Pfam" id="PF08436">
    <property type="entry name" value="DXP_redisom_C"/>
    <property type="match status" value="1"/>
</dbReference>
<evidence type="ECO:0000256" key="6">
    <source>
        <dbReference type="ARBA" id="ARBA00023211"/>
    </source>
</evidence>
<evidence type="ECO:0000256" key="9">
    <source>
        <dbReference type="HAMAP-Rule" id="MF_00183"/>
    </source>
</evidence>
<feature type="binding site" evidence="9">
    <location>
        <position position="197"/>
    </location>
    <ligand>
        <name>1-deoxy-D-xylulose 5-phosphate</name>
        <dbReference type="ChEBI" id="CHEBI:57792"/>
    </ligand>
</feature>
<gene>
    <name evidence="9" type="primary">dxr</name>
    <name evidence="13" type="ORF">ACFL27_08855</name>
</gene>
<feature type="binding site" evidence="9">
    <location>
        <position position="38"/>
    </location>
    <ligand>
        <name>NADPH</name>
        <dbReference type="ChEBI" id="CHEBI:57783"/>
    </ligand>
</feature>
<feature type="binding site" evidence="9">
    <location>
        <position position="215"/>
    </location>
    <ligand>
        <name>1-deoxy-D-xylulose 5-phosphate</name>
        <dbReference type="ChEBI" id="CHEBI:57792"/>
    </ligand>
</feature>
<feature type="binding site" evidence="9">
    <location>
        <position position="124"/>
    </location>
    <ligand>
        <name>NADPH</name>
        <dbReference type="ChEBI" id="CHEBI:57783"/>
    </ligand>
</feature>
<evidence type="ECO:0000256" key="1">
    <source>
        <dbReference type="ARBA" id="ARBA00005094"/>
    </source>
</evidence>
<dbReference type="NCBIfam" id="NF009114">
    <property type="entry name" value="PRK12464.1"/>
    <property type="match status" value="1"/>
</dbReference>
<feature type="binding site" evidence="9">
    <location>
        <position position="11"/>
    </location>
    <ligand>
        <name>NADPH</name>
        <dbReference type="ChEBI" id="CHEBI:57783"/>
    </ligand>
</feature>
<feature type="binding site" evidence="9">
    <location>
        <position position="216"/>
    </location>
    <ligand>
        <name>1-deoxy-D-xylulose 5-phosphate</name>
        <dbReference type="ChEBI" id="CHEBI:57792"/>
    </ligand>
</feature>
<feature type="binding site" evidence="9">
    <location>
        <position position="150"/>
    </location>
    <ligand>
        <name>1-deoxy-D-xylulose 5-phosphate</name>
        <dbReference type="ChEBI" id="CHEBI:57792"/>
    </ligand>
</feature>
<feature type="domain" description="DXP reductoisomerase C-terminal" evidence="12">
    <location>
        <begin position="259"/>
        <end position="375"/>
    </location>
</feature>
<comment type="cofactor">
    <cofactor evidence="9">
        <name>Mg(2+)</name>
        <dbReference type="ChEBI" id="CHEBI:18420"/>
    </cofactor>
    <cofactor evidence="9">
        <name>Mn(2+)</name>
        <dbReference type="ChEBI" id="CHEBI:29035"/>
    </cofactor>
</comment>
<accession>A0ABV6YVQ7</accession>
<dbReference type="InterPro" id="IPR026877">
    <property type="entry name" value="DXPR_C"/>
</dbReference>
<comment type="pathway">
    <text evidence="1 9">Isoprenoid biosynthesis; isopentenyl diphosphate biosynthesis via DXP pathway; isopentenyl diphosphate from 1-deoxy-D-xylulose 5-phosphate: step 1/6.</text>
</comment>
<name>A0ABV6YVQ7_UNCC1</name>
<dbReference type="Proteomes" id="UP001594351">
    <property type="component" value="Unassembled WGS sequence"/>
</dbReference>
<evidence type="ECO:0000313" key="13">
    <source>
        <dbReference type="EMBL" id="MFC1850286.1"/>
    </source>
</evidence>
<feature type="binding site" evidence="9">
    <location>
        <position position="148"/>
    </location>
    <ligand>
        <name>Mn(2+)</name>
        <dbReference type="ChEBI" id="CHEBI:29035"/>
    </ligand>
</feature>
<feature type="domain" description="1-deoxy-D-xylulose 5-phosphate reductoisomerase N-terminal" evidence="10">
    <location>
        <begin position="4"/>
        <end position="130"/>
    </location>
</feature>
<evidence type="ECO:0000313" key="14">
    <source>
        <dbReference type="Proteomes" id="UP001594351"/>
    </source>
</evidence>
<feature type="binding site" evidence="9">
    <location>
        <position position="219"/>
    </location>
    <ligand>
        <name>1-deoxy-D-xylulose 5-phosphate</name>
        <dbReference type="ChEBI" id="CHEBI:57792"/>
    </ligand>
</feature>
<feature type="binding site" evidence="9">
    <location>
        <position position="210"/>
    </location>
    <ligand>
        <name>1-deoxy-D-xylulose 5-phosphate</name>
        <dbReference type="ChEBI" id="CHEBI:57792"/>
    </ligand>
</feature>
<dbReference type="SUPFAM" id="SSF55347">
    <property type="entry name" value="Glyceraldehyde-3-phosphate dehydrogenase-like, C-terminal domain"/>
    <property type="match status" value="1"/>
</dbReference>
<dbReference type="PANTHER" id="PTHR30525">
    <property type="entry name" value="1-DEOXY-D-XYLULOSE 5-PHOSPHATE REDUCTOISOMERASE"/>
    <property type="match status" value="1"/>
</dbReference>
<sequence>MKHISILGSTGSIGTSTLDVINNFRHRFKVVALAAKTNVDLIARQIEEFQPRMVSISTVKLRDELYHKVKNKKIEYFYGDEGLEAVAACSEADMVISSLSGAAGLLPTKAAIETGKKVGLANKESLVMGGKLLSQLAQKTGAQIIPIDSEHSAIFQCLLGNRSEDVASLILTASGGPFQHYSPAELEKVTPEQALAHPTWDMGPKVTVDSATLMNKGLEVIEARWLFGLPAEKIEVVIHPQSIVHSMVRFQDGSIISQMSRPDMRIPILFALTYPERWKLELPPLDLVQAKTLTFYAPDTAKFPCLDYAFQVLKRKDGAPIVLNRADEVAVEAFLNREIPFSGIPALIDSVLATYRDQEVVSFSDLVKIDRWAEKTSRELIKQMTKGSDRHAPD</sequence>
<keyword evidence="6 9" id="KW-0464">Manganese</keyword>
<protein>
    <recommendedName>
        <fullName evidence="9">1-deoxy-D-xylulose 5-phosphate reductoisomerase</fullName>
        <shortName evidence="9">DXP reductoisomerase</shortName>
        <ecNumber evidence="9">1.1.1.267</ecNumber>
    </recommendedName>
    <alternativeName>
        <fullName evidence="9">1-deoxyxylulose-5-phosphate reductoisomerase</fullName>
    </alternativeName>
    <alternativeName>
        <fullName evidence="9">2-C-methyl-D-erythritol 4-phosphate synthase</fullName>
    </alternativeName>
</protein>
<dbReference type="SUPFAM" id="SSF51735">
    <property type="entry name" value="NAD(P)-binding Rossmann-fold domains"/>
    <property type="match status" value="1"/>
</dbReference>
<evidence type="ECO:0000259" key="11">
    <source>
        <dbReference type="Pfam" id="PF08436"/>
    </source>
</evidence>
<dbReference type="InterPro" id="IPR003821">
    <property type="entry name" value="DXP_reductoisomerase"/>
</dbReference>
<dbReference type="PIRSF" id="PIRSF006205">
    <property type="entry name" value="Dxp_reductismrs"/>
    <property type="match status" value="1"/>
</dbReference>
<feature type="domain" description="1-deoxy-D-xylulose 5-phosphate reductoisomerase C-terminal" evidence="11">
    <location>
        <begin position="144"/>
        <end position="227"/>
    </location>
</feature>
<evidence type="ECO:0000256" key="7">
    <source>
        <dbReference type="ARBA" id="ARBA00023229"/>
    </source>
</evidence>
<evidence type="ECO:0000256" key="4">
    <source>
        <dbReference type="ARBA" id="ARBA00022857"/>
    </source>
</evidence>
<reference evidence="13 14" key="1">
    <citation type="submission" date="2024-09" db="EMBL/GenBank/DDBJ databases">
        <title>Laminarin stimulates single cell rates of sulfate reduction while oxygen inhibits transcriptomic activity in coastal marine sediment.</title>
        <authorList>
            <person name="Lindsay M."/>
            <person name="Orcutt B."/>
            <person name="Emerson D."/>
            <person name="Stepanauskas R."/>
            <person name="D'Angelo T."/>
        </authorList>
    </citation>
    <scope>NUCLEOTIDE SEQUENCE [LARGE SCALE GENOMIC DNA]</scope>
    <source>
        <strain evidence="13">SAG AM-311-K15</strain>
    </source>
</reference>
<feature type="binding site" evidence="9">
    <location>
        <position position="12"/>
    </location>
    <ligand>
        <name>NADPH</name>
        <dbReference type="ChEBI" id="CHEBI:57783"/>
    </ligand>
</feature>
<evidence type="ECO:0000256" key="8">
    <source>
        <dbReference type="ARBA" id="ARBA00048543"/>
    </source>
</evidence>
<comment type="function">
    <text evidence="9">Catalyzes the NADPH-dependent rearrangement and reduction of 1-deoxy-D-xylulose-5-phosphate (DXP) to 2-C-methyl-D-erythritol 4-phosphate (MEP).</text>
</comment>
<dbReference type="HAMAP" id="MF_00183">
    <property type="entry name" value="DXP_reductoisom"/>
    <property type="match status" value="1"/>
</dbReference>
<feature type="binding site" evidence="9">
    <location>
        <position position="150"/>
    </location>
    <ligand>
        <name>Mn(2+)</name>
        <dbReference type="ChEBI" id="CHEBI:29035"/>
    </ligand>
</feature>
<evidence type="ECO:0000256" key="5">
    <source>
        <dbReference type="ARBA" id="ARBA00023002"/>
    </source>
</evidence>
<dbReference type="InterPro" id="IPR036169">
    <property type="entry name" value="DXPR_C_sf"/>
</dbReference>
<evidence type="ECO:0000256" key="2">
    <source>
        <dbReference type="ARBA" id="ARBA00006825"/>
    </source>
</evidence>
<dbReference type="Gene3D" id="3.40.50.720">
    <property type="entry name" value="NAD(P)-binding Rossmann-like Domain"/>
    <property type="match status" value="1"/>
</dbReference>
<feature type="binding site" evidence="9">
    <location>
        <position position="122"/>
    </location>
    <ligand>
        <name>NADPH</name>
        <dbReference type="ChEBI" id="CHEBI:57783"/>
    </ligand>
</feature>
<keyword evidence="5 9" id="KW-0560">Oxidoreductase</keyword>
<proteinExistence type="inferred from homology"/>
<comment type="catalytic activity">
    <reaction evidence="8">
        <text>2-C-methyl-D-erythritol 4-phosphate + NADP(+) = 1-deoxy-D-xylulose 5-phosphate + NADPH + H(+)</text>
        <dbReference type="Rhea" id="RHEA:13717"/>
        <dbReference type="ChEBI" id="CHEBI:15378"/>
        <dbReference type="ChEBI" id="CHEBI:57783"/>
        <dbReference type="ChEBI" id="CHEBI:57792"/>
        <dbReference type="ChEBI" id="CHEBI:58262"/>
        <dbReference type="ChEBI" id="CHEBI:58349"/>
        <dbReference type="EC" id="1.1.1.267"/>
    </reaction>
    <physiologicalReaction direction="right-to-left" evidence="8">
        <dbReference type="Rhea" id="RHEA:13719"/>
    </physiologicalReaction>
</comment>
<evidence type="ECO:0000256" key="3">
    <source>
        <dbReference type="ARBA" id="ARBA00022723"/>
    </source>
</evidence>
<feature type="binding site" evidence="9">
    <location>
        <position position="10"/>
    </location>
    <ligand>
        <name>NADPH</name>
        <dbReference type="ChEBI" id="CHEBI:57783"/>
    </ligand>
</feature>
<keyword evidence="4 9" id="KW-0521">NADP</keyword>
<feature type="binding site" evidence="9">
    <location>
        <position position="123"/>
    </location>
    <ligand>
        <name>1-deoxy-D-xylulose 5-phosphate</name>
        <dbReference type="ChEBI" id="CHEBI:57792"/>
    </ligand>
</feature>
<keyword evidence="3 9" id="KW-0479">Metal-binding</keyword>
<keyword evidence="7 9" id="KW-0414">Isoprene biosynthesis</keyword>
<dbReference type="Gene3D" id="1.10.1740.10">
    <property type="match status" value="1"/>
</dbReference>
<dbReference type="InterPro" id="IPR013512">
    <property type="entry name" value="DXP_reductoisomerase_N"/>
</dbReference>
<comment type="similarity">
    <text evidence="2 9">Belongs to the DXR family.</text>
</comment>
<keyword evidence="9" id="KW-0460">Magnesium</keyword>
<keyword evidence="14" id="KW-1185">Reference proteome</keyword>
<dbReference type="GO" id="GO:0030604">
    <property type="term" value="F:1-deoxy-D-xylulose-5-phosphate reductoisomerase activity"/>
    <property type="evidence" value="ECO:0007669"/>
    <property type="project" value="UniProtKB-EC"/>
</dbReference>
<dbReference type="NCBIfam" id="TIGR00243">
    <property type="entry name" value="Dxr"/>
    <property type="match status" value="1"/>
</dbReference>
<feature type="binding site" evidence="9">
    <location>
        <position position="149"/>
    </location>
    <ligand>
        <name>1-deoxy-D-xylulose 5-phosphate</name>
        <dbReference type="ChEBI" id="CHEBI:57792"/>
    </ligand>
</feature>
<dbReference type="SUPFAM" id="SSF69055">
    <property type="entry name" value="1-deoxy-D-xylulose-5-phosphate reductoisomerase, C-terminal domain"/>
    <property type="match status" value="1"/>
</dbReference>
<feature type="binding site" evidence="9">
    <location>
        <position position="219"/>
    </location>
    <ligand>
        <name>Mn(2+)</name>
        <dbReference type="ChEBI" id="CHEBI:29035"/>
    </ligand>
</feature>
<dbReference type="Pfam" id="PF02670">
    <property type="entry name" value="DXP_reductoisom"/>
    <property type="match status" value="1"/>
</dbReference>